<dbReference type="Gene3D" id="3.20.20.370">
    <property type="entry name" value="Glycoside hydrolase/deacetylase"/>
    <property type="match status" value="1"/>
</dbReference>
<reference evidence="5" key="1">
    <citation type="journal article" date="2024" name="Int. J. Syst. Evol. Microbiol.">
        <title>Polycladomyces zharkentensis sp. nov., a novel thermophilic cellulose- and starch-degrading member of the Bacillota from a geothermal aquifer in Kazakhstan.</title>
        <authorList>
            <person name="Mashzhan A."/>
            <person name="Kistaubayeva A."/>
            <person name="Javier-Lopez R."/>
            <person name="Bissenova U."/>
            <person name="Bissenbay A."/>
            <person name="Birkeland N.K."/>
        </authorList>
    </citation>
    <scope>NUCLEOTIDE SEQUENCE</scope>
    <source>
        <strain evidence="5">ZKZ2T</strain>
    </source>
</reference>
<keyword evidence="1" id="KW-0479">Metal-binding</keyword>
<evidence type="ECO:0000259" key="4">
    <source>
        <dbReference type="PROSITE" id="PS51677"/>
    </source>
</evidence>
<dbReference type="EMBL" id="JAFHAP010000010">
    <property type="protein sequence ID" value="MBN2910140.1"/>
    <property type="molecule type" value="Genomic_DNA"/>
</dbReference>
<evidence type="ECO:0000256" key="2">
    <source>
        <dbReference type="ARBA" id="ARBA00022801"/>
    </source>
</evidence>
<dbReference type="PROSITE" id="PS51677">
    <property type="entry name" value="NODB"/>
    <property type="match status" value="1"/>
</dbReference>
<dbReference type="PANTHER" id="PTHR10587">
    <property type="entry name" value="GLYCOSYL TRANSFERASE-RELATED"/>
    <property type="match status" value="1"/>
</dbReference>
<name>A0ABS2WLH8_9BACL</name>
<keyword evidence="2" id="KW-0378">Hydrolase</keyword>
<sequence length="260" mass="28968">MEFPSILTPFSVPPSIPTVPAGVSQLPPLSGGPERPGQRPPYSRTIDWASLYPRDVILRGPMNRREVALTFDDGPDAVFTQQILNVLRRTGVKGTFFVVGRRVQRYPGVFQRMLREGHEVGNHSWSHPKMSRQSAGQVRTELQRASGEMNRVGNVRPRFFRPPYGALSETVIRVAVAEGYKIILWNVDSLDWSGIPGTALATNVLSHVRPGSIILMHSATGRGGHLQNTVQALPGIIQRLRREGYRFVRVSELLDIRAYG</sequence>
<dbReference type="InterPro" id="IPR011330">
    <property type="entry name" value="Glyco_hydro/deAcase_b/a-brl"/>
</dbReference>
<gene>
    <name evidence="5" type="ORF">JQC72_11570</name>
</gene>
<dbReference type="InterPro" id="IPR050248">
    <property type="entry name" value="Polysacc_deacetylase_ArnD"/>
</dbReference>
<dbReference type="InterPro" id="IPR002509">
    <property type="entry name" value="NODB_dom"/>
</dbReference>
<dbReference type="SUPFAM" id="SSF88713">
    <property type="entry name" value="Glycoside hydrolase/deacetylase"/>
    <property type="match status" value="1"/>
</dbReference>
<dbReference type="Pfam" id="PF01522">
    <property type="entry name" value="Polysacc_deac_1"/>
    <property type="match status" value="1"/>
</dbReference>
<evidence type="ECO:0000313" key="6">
    <source>
        <dbReference type="Proteomes" id="UP001177120"/>
    </source>
</evidence>
<dbReference type="PANTHER" id="PTHR10587:SF133">
    <property type="entry name" value="CHITIN DEACETYLASE 1-RELATED"/>
    <property type="match status" value="1"/>
</dbReference>
<comment type="caution">
    <text evidence="5">The sequence shown here is derived from an EMBL/GenBank/DDBJ whole genome shotgun (WGS) entry which is preliminary data.</text>
</comment>
<dbReference type="CDD" id="cd10917">
    <property type="entry name" value="CE4_NodB_like_6s_7s"/>
    <property type="match status" value="1"/>
</dbReference>
<feature type="domain" description="NodB homology" evidence="4">
    <location>
        <begin position="65"/>
        <end position="248"/>
    </location>
</feature>
<keyword evidence="6" id="KW-1185">Reference proteome</keyword>
<proteinExistence type="predicted"/>
<organism evidence="5 6">
    <name type="scientific">Polycladomyces zharkentensis</name>
    <dbReference type="NCBI Taxonomy" id="2807616"/>
    <lineage>
        <taxon>Bacteria</taxon>
        <taxon>Bacillati</taxon>
        <taxon>Bacillota</taxon>
        <taxon>Bacilli</taxon>
        <taxon>Bacillales</taxon>
        <taxon>Thermoactinomycetaceae</taxon>
        <taxon>Polycladomyces</taxon>
    </lineage>
</organism>
<protein>
    <submittedName>
        <fullName evidence="5">Polysaccharide deacetylase family protein</fullName>
    </submittedName>
</protein>
<feature type="region of interest" description="Disordered" evidence="3">
    <location>
        <begin position="21"/>
        <end position="44"/>
    </location>
</feature>
<evidence type="ECO:0000313" key="5">
    <source>
        <dbReference type="EMBL" id="MBN2910140.1"/>
    </source>
</evidence>
<accession>A0ABS2WLH8</accession>
<evidence type="ECO:0000256" key="3">
    <source>
        <dbReference type="SAM" id="MobiDB-lite"/>
    </source>
</evidence>
<evidence type="ECO:0000256" key="1">
    <source>
        <dbReference type="ARBA" id="ARBA00022723"/>
    </source>
</evidence>
<dbReference type="Proteomes" id="UP001177120">
    <property type="component" value="Unassembled WGS sequence"/>
</dbReference>